<keyword evidence="1" id="KW-0812">Transmembrane</keyword>
<evidence type="ECO:0000313" key="4">
    <source>
        <dbReference type="EMBL" id="RVU92881.1"/>
    </source>
</evidence>
<reference evidence="2 6" key="2">
    <citation type="submission" date="2023-03" db="EMBL/GenBank/DDBJ databases">
        <authorList>
            <person name="Shen W."/>
            <person name="Cai J."/>
        </authorList>
    </citation>
    <scope>NUCLEOTIDE SEQUENCE</scope>
    <source>
        <strain evidence="2">P33-2</strain>
        <strain evidence="3 6">Y2</strain>
    </source>
</reference>
<dbReference type="RefSeq" id="WP_048721797.1">
    <property type="nucleotide sequence ID" value="NZ_CABGUH010000012.1"/>
</dbReference>
<feature type="transmembrane region" description="Helical" evidence="1">
    <location>
        <begin position="16"/>
        <end position="38"/>
    </location>
</feature>
<dbReference type="EMBL" id="JARPWH010000100">
    <property type="protein sequence ID" value="MDT2404384.1"/>
    <property type="molecule type" value="Genomic_DNA"/>
</dbReference>
<dbReference type="EMBL" id="RYZS01000002">
    <property type="protein sequence ID" value="RVU92881.1"/>
    <property type="molecule type" value="Genomic_DNA"/>
</dbReference>
<evidence type="ECO:0000313" key="6">
    <source>
        <dbReference type="Proteomes" id="UP001264335"/>
    </source>
</evidence>
<feature type="transmembrane region" description="Helical" evidence="1">
    <location>
        <begin position="64"/>
        <end position="88"/>
    </location>
</feature>
<evidence type="ECO:0000313" key="3">
    <source>
        <dbReference type="EMBL" id="MDT2516016.1"/>
    </source>
</evidence>
<dbReference type="Proteomes" id="UP000288388">
    <property type="component" value="Unassembled WGS sequence"/>
</dbReference>
<comment type="caution">
    <text evidence="4">The sequence shown here is derived from an EMBL/GenBank/DDBJ whole genome shotgun (WGS) entry which is preliminary data.</text>
</comment>
<dbReference type="InterPro" id="IPR012861">
    <property type="entry name" value="DUF1634"/>
</dbReference>
<evidence type="ECO:0000256" key="1">
    <source>
        <dbReference type="SAM" id="Phobius"/>
    </source>
</evidence>
<reference evidence="4 5" key="1">
    <citation type="submission" date="2018-12" db="EMBL/GenBank/DDBJ databases">
        <title>A novel vanA-carrying plasmid in a clinical isolate of Enterococcus avium.</title>
        <authorList>
            <person name="Bernasconi O.J."/>
            <person name="Luzzaro F."/>
            <person name="Endimiani A."/>
        </authorList>
    </citation>
    <scope>NUCLEOTIDE SEQUENCE [LARGE SCALE GENOMIC DNA]</scope>
    <source>
        <strain evidence="4 5">LC0559/18</strain>
    </source>
</reference>
<keyword evidence="1" id="KW-0472">Membrane</keyword>
<keyword evidence="1" id="KW-1133">Transmembrane helix</keyword>
<dbReference type="Proteomes" id="UP001264335">
    <property type="component" value="Unassembled WGS sequence"/>
</dbReference>
<gene>
    <name evidence="4" type="ORF">EK398_20635</name>
    <name evidence="2" type="ORF">P7D43_18620</name>
    <name evidence="3" type="ORF">P7D79_17460</name>
</gene>
<evidence type="ECO:0000313" key="5">
    <source>
        <dbReference type="Proteomes" id="UP000288388"/>
    </source>
</evidence>
<sequence>MENKEEMLKIERSIGYILRIGVIVSATIILIGMILLFFQPATDQVPMNSLTLIMHELVQLNGEAFVMLGLFCLILTPVLRVVVSIFAFAKEKDYLYVFITIIVLIVLIIGMSFGLVEK</sequence>
<dbReference type="Pfam" id="PF07843">
    <property type="entry name" value="DUF1634"/>
    <property type="match status" value="1"/>
</dbReference>
<feature type="transmembrane region" description="Helical" evidence="1">
    <location>
        <begin position="95"/>
        <end position="116"/>
    </location>
</feature>
<evidence type="ECO:0000313" key="2">
    <source>
        <dbReference type="EMBL" id="MDT2404384.1"/>
    </source>
</evidence>
<dbReference type="EMBL" id="JARPWY010000062">
    <property type="protein sequence ID" value="MDT2516016.1"/>
    <property type="molecule type" value="Genomic_DNA"/>
</dbReference>
<dbReference type="AlphaFoldDB" id="A0A2N8PRN0"/>
<name>A0A2N8PRN0_ENTAV</name>
<protein>
    <submittedName>
        <fullName evidence="4">DUF1634 domain-containing protein</fullName>
    </submittedName>
</protein>
<proteinExistence type="predicted"/>
<organism evidence="4 5">
    <name type="scientific">Enterococcus avium</name>
    <name type="common">Streptococcus avium</name>
    <dbReference type="NCBI Taxonomy" id="33945"/>
    <lineage>
        <taxon>Bacteria</taxon>
        <taxon>Bacillati</taxon>
        <taxon>Bacillota</taxon>
        <taxon>Bacilli</taxon>
        <taxon>Lactobacillales</taxon>
        <taxon>Enterococcaceae</taxon>
        <taxon>Enterococcus</taxon>
    </lineage>
</organism>
<dbReference type="Proteomes" id="UP001260773">
    <property type="component" value="Unassembled WGS sequence"/>
</dbReference>
<accession>A0A2N8PRN0</accession>